<gene>
    <name evidence="2" type="ORF">P168DRAFT_159750</name>
</gene>
<evidence type="ECO:0000256" key="1">
    <source>
        <dbReference type="SAM" id="Phobius"/>
    </source>
</evidence>
<sequence>MSYELHRSGSRNIFLSRQIITKSYSVVVAVLIIPSAGLGGAPLRRRTPRPARGMRAIQTGQTCELIPPASLSMSPA</sequence>
<accession>A0A2I1D3V3</accession>
<dbReference type="RefSeq" id="XP_024693147.1">
    <property type="nucleotide sequence ID" value="XM_024832848.1"/>
</dbReference>
<dbReference type="EMBL" id="MSFM01000006">
    <property type="protein sequence ID" value="PKY04553.1"/>
    <property type="molecule type" value="Genomic_DNA"/>
</dbReference>
<reference evidence="2" key="1">
    <citation type="submission" date="2016-12" db="EMBL/GenBank/DDBJ databases">
        <title>The genomes of Aspergillus section Nigri reveals drivers in fungal speciation.</title>
        <authorList>
            <consortium name="DOE Joint Genome Institute"/>
            <person name="Vesth T.C."/>
            <person name="Nybo J."/>
            <person name="Theobald S."/>
            <person name="Brandl J."/>
            <person name="Frisvad J.C."/>
            <person name="Nielsen K.F."/>
            <person name="Lyhne E.K."/>
            <person name="Kogle M.E."/>
            <person name="Kuo A."/>
            <person name="Riley R."/>
            <person name="Clum A."/>
            <person name="Nolan M."/>
            <person name="Lipzen A."/>
            <person name="Salamov A."/>
            <person name="Henrissat B."/>
            <person name="Wiebenga A."/>
            <person name="De vries R.P."/>
            <person name="Grigoriev I.V."/>
            <person name="Mortensen U.H."/>
            <person name="Andersen M.R."/>
            <person name="Baker S.E."/>
        </authorList>
    </citation>
    <scope>NUCLEOTIDE SEQUENCE</scope>
    <source>
        <strain evidence="2">IBT 28561</strain>
    </source>
</reference>
<keyword evidence="1" id="KW-0812">Transmembrane</keyword>
<comment type="caution">
    <text evidence="2">The sequence shown here is derived from an EMBL/GenBank/DDBJ whole genome shotgun (WGS) entry which is preliminary data.</text>
</comment>
<dbReference type="AlphaFoldDB" id="A0A2I1D3V3"/>
<keyword evidence="3" id="KW-1185">Reference proteome</keyword>
<organism evidence="2 3">
    <name type="scientific">Aspergillus campestris (strain IBT 28561)</name>
    <dbReference type="NCBI Taxonomy" id="1392248"/>
    <lineage>
        <taxon>Eukaryota</taxon>
        <taxon>Fungi</taxon>
        <taxon>Dikarya</taxon>
        <taxon>Ascomycota</taxon>
        <taxon>Pezizomycotina</taxon>
        <taxon>Eurotiomycetes</taxon>
        <taxon>Eurotiomycetidae</taxon>
        <taxon>Eurotiales</taxon>
        <taxon>Aspergillaceae</taxon>
        <taxon>Aspergillus</taxon>
        <taxon>Aspergillus subgen. Circumdati</taxon>
    </lineage>
</organism>
<protein>
    <submittedName>
        <fullName evidence="2">Uncharacterized protein</fullName>
    </submittedName>
</protein>
<proteinExistence type="predicted"/>
<dbReference type="Proteomes" id="UP000234254">
    <property type="component" value="Unassembled WGS sequence"/>
</dbReference>
<keyword evidence="1" id="KW-1133">Transmembrane helix</keyword>
<feature type="transmembrane region" description="Helical" evidence="1">
    <location>
        <begin position="24"/>
        <end position="43"/>
    </location>
</feature>
<keyword evidence="1" id="KW-0472">Membrane</keyword>
<dbReference type="VEuPathDB" id="FungiDB:P168DRAFT_159750"/>
<evidence type="ECO:0000313" key="3">
    <source>
        <dbReference type="Proteomes" id="UP000234254"/>
    </source>
</evidence>
<name>A0A2I1D3V3_ASPC2</name>
<evidence type="ECO:0000313" key="2">
    <source>
        <dbReference type="EMBL" id="PKY04553.1"/>
    </source>
</evidence>
<dbReference type="GeneID" id="36540371"/>